<dbReference type="SMART" id="SM00633">
    <property type="entry name" value="Glyco_10"/>
    <property type="match status" value="1"/>
</dbReference>
<dbReference type="FunFam" id="1.20.1250.20:FF:001509">
    <property type="entry name" value="Uncharacterized protein"/>
    <property type="match status" value="1"/>
</dbReference>
<dbReference type="InterPro" id="IPR003663">
    <property type="entry name" value="Sugar/inositol_transpt"/>
</dbReference>
<dbReference type="PROSITE" id="PS00591">
    <property type="entry name" value="GH10_1"/>
    <property type="match status" value="1"/>
</dbReference>
<feature type="domain" description="Major facilitator superfamily (MFS) profile" evidence="15">
    <location>
        <begin position="675"/>
        <end position="1092"/>
    </location>
</feature>
<dbReference type="InterPro" id="IPR005828">
    <property type="entry name" value="MFS_sugar_transport-like"/>
</dbReference>
<accession>A0A8H4W3U8</accession>
<dbReference type="GO" id="GO:0005351">
    <property type="term" value="F:carbohydrate:proton symporter activity"/>
    <property type="evidence" value="ECO:0007669"/>
    <property type="project" value="TreeGrafter"/>
</dbReference>
<keyword evidence="4" id="KW-0813">Transport</keyword>
<dbReference type="Gene3D" id="1.10.1280.10">
    <property type="entry name" value="Di-copper center containing domain from catechol oxidase"/>
    <property type="match status" value="1"/>
</dbReference>
<dbReference type="CDD" id="cd17356">
    <property type="entry name" value="MFS_HXT"/>
    <property type="match status" value="1"/>
</dbReference>
<dbReference type="Pfam" id="PF00264">
    <property type="entry name" value="Tyrosinase"/>
    <property type="match status" value="1"/>
</dbReference>
<keyword evidence="5 13" id="KW-0812">Transmembrane</keyword>
<dbReference type="Gene3D" id="3.20.20.80">
    <property type="entry name" value="Glycosidases"/>
    <property type="match status" value="1"/>
</dbReference>
<comment type="similarity">
    <text evidence="2">Belongs to the glycosyl hydrolase 10 (cellulase F) family.</text>
</comment>
<dbReference type="InterPro" id="IPR020846">
    <property type="entry name" value="MFS_dom"/>
</dbReference>
<dbReference type="Pfam" id="PF00331">
    <property type="entry name" value="Glyco_hydro_10"/>
    <property type="match status" value="1"/>
</dbReference>
<feature type="transmembrane region" description="Helical" evidence="13">
    <location>
        <begin position="720"/>
        <end position="739"/>
    </location>
</feature>
<dbReference type="GO" id="GO:0000272">
    <property type="term" value="P:polysaccharide catabolic process"/>
    <property type="evidence" value="ECO:0007669"/>
    <property type="project" value="UniProtKB-KW"/>
</dbReference>
<dbReference type="PROSITE" id="PS50850">
    <property type="entry name" value="MFS"/>
    <property type="match status" value="1"/>
</dbReference>
<feature type="transmembrane region" description="Helical" evidence="13">
    <location>
        <begin position="802"/>
        <end position="822"/>
    </location>
</feature>
<feature type="transmembrane region" description="Helical" evidence="13">
    <location>
        <begin position="962"/>
        <end position="983"/>
    </location>
</feature>
<evidence type="ECO:0000256" key="14">
    <source>
        <dbReference type="SAM" id="SignalP"/>
    </source>
</evidence>
<feature type="transmembrane region" description="Helical" evidence="13">
    <location>
        <begin position="842"/>
        <end position="859"/>
    </location>
</feature>
<dbReference type="InterPro" id="IPR008922">
    <property type="entry name" value="Di-copper_centre_dom_sf"/>
</dbReference>
<dbReference type="InterPro" id="IPR050360">
    <property type="entry name" value="MFS_Sugar_Transporters"/>
</dbReference>
<reference evidence="17 18" key="1">
    <citation type="submission" date="2020-03" db="EMBL/GenBank/DDBJ databases">
        <title>Draft Genome Sequence of Cudoniella acicularis.</title>
        <authorList>
            <person name="Buettner E."/>
            <person name="Kellner H."/>
        </authorList>
    </citation>
    <scope>NUCLEOTIDE SEQUENCE [LARGE SCALE GENOMIC DNA]</scope>
    <source>
        <strain evidence="17 18">DSM 108380</strain>
    </source>
</reference>
<feature type="chain" id="PRO_5034164172" description="Endo-1,4-beta-xylanase" evidence="14">
    <location>
        <begin position="18"/>
        <end position="1172"/>
    </location>
</feature>
<evidence type="ECO:0000256" key="7">
    <source>
        <dbReference type="ARBA" id="ARBA00022989"/>
    </source>
</evidence>
<feature type="transmembrane region" description="Helical" evidence="13">
    <location>
        <begin position="769"/>
        <end position="790"/>
    </location>
</feature>
<feature type="transmembrane region" description="Helical" evidence="13">
    <location>
        <begin position="1067"/>
        <end position="1088"/>
    </location>
</feature>
<evidence type="ECO:0000313" key="18">
    <source>
        <dbReference type="Proteomes" id="UP000566819"/>
    </source>
</evidence>
<dbReference type="InterPro" id="IPR001000">
    <property type="entry name" value="GH10_dom"/>
</dbReference>
<evidence type="ECO:0008006" key="19">
    <source>
        <dbReference type="Google" id="ProtNLM"/>
    </source>
</evidence>
<comment type="caution">
    <text evidence="17">The sequence shown here is derived from an EMBL/GenBank/DDBJ whole genome shotgun (WGS) entry which is preliminary data.</text>
</comment>
<dbReference type="Pfam" id="PF00083">
    <property type="entry name" value="Sugar_tr"/>
    <property type="match status" value="2"/>
</dbReference>
<dbReference type="Gene3D" id="1.20.1250.20">
    <property type="entry name" value="MFS general substrate transporter like domains"/>
    <property type="match status" value="1"/>
</dbReference>
<dbReference type="EMBL" id="JAAMPI010000280">
    <property type="protein sequence ID" value="KAF4633193.1"/>
    <property type="molecule type" value="Genomic_DNA"/>
</dbReference>
<evidence type="ECO:0000256" key="12">
    <source>
        <dbReference type="PROSITE-ProRule" id="PRU10061"/>
    </source>
</evidence>
<dbReference type="GO" id="GO:0031176">
    <property type="term" value="F:endo-1,4-beta-xylanase activity"/>
    <property type="evidence" value="ECO:0007669"/>
    <property type="project" value="UniProtKB-ARBA"/>
</dbReference>
<feature type="transmembrane region" description="Helical" evidence="13">
    <location>
        <begin position="1039"/>
        <end position="1061"/>
    </location>
</feature>
<dbReference type="OrthoDB" id="5141738at2759"/>
<comment type="similarity">
    <text evidence="3">Belongs to the major facilitator superfamily. Sugar transporter (TC 2.A.1.1) family.</text>
</comment>
<evidence type="ECO:0000256" key="1">
    <source>
        <dbReference type="ARBA" id="ARBA00004141"/>
    </source>
</evidence>
<keyword evidence="7 13" id="KW-1133">Transmembrane helix</keyword>
<keyword evidence="14" id="KW-0732">Signal</keyword>
<dbReference type="SUPFAM" id="SSF103473">
    <property type="entry name" value="MFS general substrate transporter"/>
    <property type="match status" value="1"/>
</dbReference>
<evidence type="ECO:0000256" key="8">
    <source>
        <dbReference type="ARBA" id="ARBA00023136"/>
    </source>
</evidence>
<feature type="domain" description="GH10" evidence="16">
    <location>
        <begin position="22"/>
        <end position="291"/>
    </location>
</feature>
<feature type="transmembrane region" description="Helical" evidence="13">
    <location>
        <begin position="928"/>
        <end position="950"/>
    </location>
</feature>
<keyword evidence="9" id="KW-0119">Carbohydrate metabolism</keyword>
<gene>
    <name evidence="17" type="ORF">G7Y89_g4922</name>
</gene>
<evidence type="ECO:0000259" key="16">
    <source>
        <dbReference type="PROSITE" id="PS51760"/>
    </source>
</evidence>
<dbReference type="InterPro" id="IPR036259">
    <property type="entry name" value="MFS_trans_sf"/>
</dbReference>
<dbReference type="SUPFAM" id="SSF48056">
    <property type="entry name" value="Di-copper centre-containing domain"/>
    <property type="match status" value="1"/>
</dbReference>
<dbReference type="AlphaFoldDB" id="A0A8H4W3U8"/>
<keyword evidence="10" id="KW-0326">Glycosidase</keyword>
<organism evidence="17 18">
    <name type="scientific">Cudoniella acicularis</name>
    <dbReference type="NCBI Taxonomy" id="354080"/>
    <lineage>
        <taxon>Eukaryota</taxon>
        <taxon>Fungi</taxon>
        <taxon>Dikarya</taxon>
        <taxon>Ascomycota</taxon>
        <taxon>Pezizomycotina</taxon>
        <taxon>Leotiomycetes</taxon>
        <taxon>Helotiales</taxon>
        <taxon>Tricladiaceae</taxon>
        <taxon>Cudoniella</taxon>
    </lineage>
</organism>
<evidence type="ECO:0000259" key="15">
    <source>
        <dbReference type="PROSITE" id="PS50850"/>
    </source>
</evidence>
<evidence type="ECO:0000256" key="13">
    <source>
        <dbReference type="SAM" id="Phobius"/>
    </source>
</evidence>
<evidence type="ECO:0000256" key="9">
    <source>
        <dbReference type="ARBA" id="ARBA00023277"/>
    </source>
</evidence>
<evidence type="ECO:0000256" key="4">
    <source>
        <dbReference type="ARBA" id="ARBA00022448"/>
    </source>
</evidence>
<dbReference type="InterPro" id="IPR017853">
    <property type="entry name" value="GH"/>
</dbReference>
<keyword evidence="8 13" id="KW-0472">Membrane</keyword>
<dbReference type="NCBIfam" id="TIGR00879">
    <property type="entry name" value="SP"/>
    <property type="match status" value="1"/>
</dbReference>
<protein>
    <recommendedName>
        <fullName evidence="19">Endo-1,4-beta-xylanase</fullName>
    </recommendedName>
</protein>
<dbReference type="GO" id="GO:0016491">
    <property type="term" value="F:oxidoreductase activity"/>
    <property type="evidence" value="ECO:0007669"/>
    <property type="project" value="InterPro"/>
</dbReference>
<evidence type="ECO:0000256" key="3">
    <source>
        <dbReference type="ARBA" id="ARBA00010992"/>
    </source>
</evidence>
<evidence type="ECO:0000256" key="10">
    <source>
        <dbReference type="ARBA" id="ARBA00023295"/>
    </source>
</evidence>
<name>A0A8H4W3U8_9HELO</name>
<keyword evidence="6" id="KW-0378">Hydrolase</keyword>
<comment type="subcellular location">
    <subcellularLocation>
        <location evidence="1">Membrane</location>
        <topology evidence="1">Multi-pass membrane protein</topology>
    </subcellularLocation>
</comment>
<dbReference type="PANTHER" id="PTHR48022">
    <property type="entry name" value="PLASTIDIC GLUCOSE TRANSPORTER 4"/>
    <property type="match status" value="1"/>
</dbReference>
<dbReference type="GO" id="GO:0016020">
    <property type="term" value="C:membrane"/>
    <property type="evidence" value="ECO:0007669"/>
    <property type="project" value="UniProtKB-SubCell"/>
</dbReference>
<keyword evidence="18" id="KW-1185">Reference proteome</keyword>
<dbReference type="Proteomes" id="UP000566819">
    <property type="component" value="Unassembled WGS sequence"/>
</dbReference>
<dbReference type="PROSITE" id="PS51760">
    <property type="entry name" value="GH10_2"/>
    <property type="match status" value="1"/>
</dbReference>
<feature type="signal peptide" evidence="14">
    <location>
        <begin position="1"/>
        <end position="17"/>
    </location>
</feature>
<evidence type="ECO:0000256" key="2">
    <source>
        <dbReference type="ARBA" id="ARBA00007495"/>
    </source>
</evidence>
<dbReference type="InterPro" id="IPR031158">
    <property type="entry name" value="GH10_AS"/>
</dbReference>
<proteinExistence type="inferred from homology"/>
<dbReference type="PANTHER" id="PTHR48022:SF92">
    <property type="entry name" value="LOW AFFINITY GLUCOSE TRANSPORTER MSTE"/>
    <property type="match status" value="1"/>
</dbReference>
<evidence type="ECO:0000256" key="11">
    <source>
        <dbReference type="ARBA" id="ARBA00023326"/>
    </source>
</evidence>
<evidence type="ECO:0000256" key="5">
    <source>
        <dbReference type="ARBA" id="ARBA00022692"/>
    </source>
</evidence>
<dbReference type="PRINTS" id="PR00171">
    <property type="entry name" value="SUGRTRNSPORT"/>
</dbReference>
<feature type="transmembrane region" description="Helical" evidence="13">
    <location>
        <begin position="746"/>
        <end position="763"/>
    </location>
</feature>
<dbReference type="SUPFAM" id="SSF51445">
    <property type="entry name" value="(Trans)glycosidases"/>
    <property type="match status" value="1"/>
</dbReference>
<keyword evidence="11" id="KW-0624">Polysaccharide degradation</keyword>
<evidence type="ECO:0000313" key="17">
    <source>
        <dbReference type="EMBL" id="KAF4633193.1"/>
    </source>
</evidence>
<sequence>MYFSTLILPFVVPVAYAQLNTLAKAAGLKYFGTATDNPELNDTALVAALSNTSEFGQITPGNSQKAGHLVVAVRVHVLIITDGTWTNATLVAALQNHVTSEVTHYKGQCYAWDVVNEAFEANGTFRNDVFFQTIGPDYIRIAFETAAAADPDVKLYYNDFSIETPGVKTTAVLSLVKSLKASGTKIDGVGLQSHFVVGSTPSKAVQVANLESFTALGVEVAITELDVRMNLPVTAAQTTQQSTDYQNTVAACVAVKDCYSWVPSTFPGTGSACLFDANLVRKPAYFAVVAALTGAKANATTAFTVTSGYRCDCSCSRPLKTAGSTAGVALVEIGGRTTIQVKAYTIVRTYHTDPELNMVFLKTQRLVMVLSTLAIFLRPVISACENPVLRKEWNSVSQSERDEYIKAAQCLPTKPSKIGLSTTLYDDFSYIHALVFDEVHIKGDFTTAAFLPWHRYFIHLYELALKECGYGGPLLYWDWTLDAADPFNAAIWDPVKGIGGDGTQSPNCQLIKGLPQQCVSSGPFASLRPAYYANRAESHSISRCFTCDSPTMFNYTWTPTAVSETTSYSRFFDFSSSLYKGPHLGIHDGCSWNDAMGLGPCVSSHENVENLLDEVKMERMGFFSKKDAAAVAAEKQSPTKTPMSRTPARVHSLEGKNAVANFEDEGHVTVQAILLGAIASIGGFMFGYESGQISGFLAMTDFLERFGQDGKFTPVRQGTIVALLCAGTLVGCLASGWVCDKIGRRYTISFSAFFYIIGVVIEITSSRQWVQFAMGRFTAGLGIGALSTSVPMYQSESVPKAIRAAVVSSYQLLITLGIWTAYMINYGTSAAYTNSAQWRIPNGLSALWAIILGTSILFMPESPRFAYRMGREEEARRNMARLNGVEAYSPLIDAEIQEIEEKLQAEKAGGDHPWYEIFTGPRMLYRTILGMVLQAGQQLTGANFFFYYGTTIFKSTGISNSYITSIILGTVNVVATIGGLWIVKNCGRRKSLMIGAAWMCMFRPHRLHLPLYRRLRHDLGPLVWAVVGELYPARYRAPCMALATASNWLLNFLISFFTTFITDAIDYFYGLVFAFCCFALFWIVYFFMIETKDRSLEEIDTMYVLQVNPRKSASWDPKDLGAEGVSGVGTDGLFLKKGGIDVKKQEGGGAGLMVHDESRFPENPAEVPATTV</sequence>
<dbReference type="InterPro" id="IPR002227">
    <property type="entry name" value="Tyrosinase_Cu-bd"/>
</dbReference>
<feature type="active site" description="Nucleophile" evidence="12">
    <location>
        <position position="224"/>
    </location>
</feature>
<evidence type="ECO:0000256" key="6">
    <source>
        <dbReference type="ARBA" id="ARBA00022801"/>
    </source>
</evidence>